<keyword evidence="2" id="KW-1133">Transmembrane helix</keyword>
<dbReference type="Pfam" id="PF05656">
    <property type="entry name" value="DUF805"/>
    <property type="match status" value="1"/>
</dbReference>
<dbReference type="Pfam" id="PF13240">
    <property type="entry name" value="Zn_Ribbon_1"/>
    <property type="match status" value="1"/>
</dbReference>
<evidence type="ECO:0000259" key="3">
    <source>
        <dbReference type="Pfam" id="PF13240"/>
    </source>
</evidence>
<dbReference type="PANTHER" id="PTHR34980:SF2">
    <property type="entry name" value="INNER MEMBRANE PROTEIN YHAH-RELATED"/>
    <property type="match status" value="1"/>
</dbReference>
<feature type="domain" description="Zinc-ribbon" evidence="3">
    <location>
        <begin position="3"/>
        <end position="25"/>
    </location>
</feature>
<sequence>MNFCPKCGTAVSQEVRFCPKCGFDLSGTSTANSTSTVTPEAVSAQPTPMRTATSTNDQAQWQATTATATAETDYQSNFGFMGATKELFNHYVTFSGRMSRANFWWAYLGYLVLYLIAMTLYYSFGDTFSSLLLIAIVLIYTCPLLSAASRRLHDTNRSFGYYWVLLIPIVGAIWLIVLLCKAGDEQANRFG</sequence>
<dbReference type="PANTHER" id="PTHR34980">
    <property type="entry name" value="INNER MEMBRANE PROTEIN-RELATED-RELATED"/>
    <property type="match status" value="1"/>
</dbReference>
<feature type="transmembrane region" description="Helical" evidence="2">
    <location>
        <begin position="130"/>
        <end position="148"/>
    </location>
</feature>
<proteinExistence type="predicted"/>
<dbReference type="Proteomes" id="UP001596282">
    <property type="component" value="Unassembled WGS sequence"/>
</dbReference>
<keyword evidence="2" id="KW-0812">Transmembrane</keyword>
<accession>A0ABW1S1W4</accession>
<keyword evidence="2" id="KW-0472">Membrane</keyword>
<gene>
    <name evidence="4" type="ORF">ACFP5Y_09440</name>
</gene>
<name>A0ABW1S1W4_9LACO</name>
<dbReference type="InterPro" id="IPR008523">
    <property type="entry name" value="DUF805"/>
</dbReference>
<evidence type="ECO:0000256" key="1">
    <source>
        <dbReference type="SAM" id="MobiDB-lite"/>
    </source>
</evidence>
<protein>
    <submittedName>
        <fullName evidence="4">DUF805 domain-containing protein</fullName>
    </submittedName>
</protein>
<feature type="transmembrane region" description="Helical" evidence="2">
    <location>
        <begin position="160"/>
        <end position="179"/>
    </location>
</feature>
<evidence type="ECO:0000313" key="5">
    <source>
        <dbReference type="Proteomes" id="UP001596282"/>
    </source>
</evidence>
<evidence type="ECO:0000256" key="2">
    <source>
        <dbReference type="SAM" id="Phobius"/>
    </source>
</evidence>
<comment type="caution">
    <text evidence="4">The sequence shown here is derived from an EMBL/GenBank/DDBJ whole genome shotgun (WGS) entry which is preliminary data.</text>
</comment>
<evidence type="ECO:0000313" key="4">
    <source>
        <dbReference type="EMBL" id="MFC6181444.1"/>
    </source>
</evidence>
<reference evidence="5" key="1">
    <citation type="journal article" date="2019" name="Int. J. Syst. Evol. Microbiol.">
        <title>The Global Catalogue of Microorganisms (GCM) 10K type strain sequencing project: providing services to taxonomists for standard genome sequencing and annotation.</title>
        <authorList>
            <consortium name="The Broad Institute Genomics Platform"/>
            <consortium name="The Broad Institute Genome Sequencing Center for Infectious Disease"/>
            <person name="Wu L."/>
            <person name="Ma J."/>
        </authorList>
    </citation>
    <scope>NUCLEOTIDE SEQUENCE [LARGE SCALE GENOMIC DNA]</scope>
    <source>
        <strain evidence="5">CCM 8933</strain>
    </source>
</reference>
<dbReference type="RefSeq" id="WP_137628751.1">
    <property type="nucleotide sequence ID" value="NZ_BJDJ01000012.1"/>
</dbReference>
<organism evidence="4 5">
    <name type="scientific">Lactiplantibacillus daowaiensis</name>
    <dbReference type="NCBI Taxonomy" id="2559918"/>
    <lineage>
        <taxon>Bacteria</taxon>
        <taxon>Bacillati</taxon>
        <taxon>Bacillota</taxon>
        <taxon>Bacilli</taxon>
        <taxon>Lactobacillales</taxon>
        <taxon>Lactobacillaceae</taxon>
        <taxon>Lactiplantibacillus</taxon>
    </lineage>
</organism>
<feature type="region of interest" description="Disordered" evidence="1">
    <location>
        <begin position="29"/>
        <end position="57"/>
    </location>
</feature>
<dbReference type="EMBL" id="JBHSSC010000038">
    <property type="protein sequence ID" value="MFC6181444.1"/>
    <property type="molecule type" value="Genomic_DNA"/>
</dbReference>
<keyword evidence="5" id="KW-1185">Reference proteome</keyword>
<feature type="transmembrane region" description="Helical" evidence="2">
    <location>
        <begin position="104"/>
        <end position="124"/>
    </location>
</feature>
<dbReference type="InterPro" id="IPR026870">
    <property type="entry name" value="Zinc_ribbon_dom"/>
</dbReference>